<dbReference type="InterPro" id="IPR014777">
    <property type="entry name" value="4pyrrole_Mease_sub1"/>
</dbReference>
<dbReference type="InterPro" id="IPR004551">
    <property type="entry name" value="Dphthn_synthase"/>
</dbReference>
<reference evidence="1 2" key="1">
    <citation type="submission" date="2024-11" db="EMBL/GenBank/DDBJ databases">
        <title>A near-complete genome assembly of Cinchona calisaya.</title>
        <authorList>
            <person name="Lian D.C."/>
            <person name="Zhao X.W."/>
            <person name="Wei L."/>
        </authorList>
    </citation>
    <scope>NUCLEOTIDE SEQUENCE [LARGE SCALE GENOMIC DNA]</scope>
    <source>
        <tissue evidence="1">Nenye</tissue>
    </source>
</reference>
<proteinExistence type="predicted"/>
<name>A0ABD3B0Z8_9GENT</name>
<evidence type="ECO:0000313" key="1">
    <source>
        <dbReference type="EMBL" id="KAL3537006.1"/>
    </source>
</evidence>
<evidence type="ECO:0008006" key="3">
    <source>
        <dbReference type="Google" id="ProtNLM"/>
    </source>
</evidence>
<dbReference type="Gene3D" id="3.40.1010.10">
    <property type="entry name" value="Cobalt-precorrin-4 Transmethylase, Domain 1"/>
    <property type="match status" value="1"/>
</dbReference>
<comment type="caution">
    <text evidence="1">The sequence shown here is derived from an EMBL/GenBank/DDBJ whole genome shotgun (WGS) entry which is preliminary data.</text>
</comment>
<dbReference type="EMBL" id="JBJUIK010000001">
    <property type="protein sequence ID" value="KAL3537006.1"/>
    <property type="molecule type" value="Genomic_DNA"/>
</dbReference>
<dbReference type="SUPFAM" id="SSF53790">
    <property type="entry name" value="Tetrapyrrole methylase"/>
    <property type="match status" value="1"/>
</dbReference>
<dbReference type="InterPro" id="IPR035996">
    <property type="entry name" value="4pyrrol_Methylase_sf"/>
</dbReference>
<protein>
    <recommendedName>
        <fullName evidence="3">Diphthine methyl ester synthase</fullName>
    </recommendedName>
</protein>
<gene>
    <name evidence="1" type="ORF">ACH5RR_000372</name>
</gene>
<dbReference type="Proteomes" id="UP001630127">
    <property type="component" value="Unassembled WGS sequence"/>
</dbReference>
<sequence length="114" mass="12721">MRKTSELDEQRQKLPSFLQEKLYEESICAADKEMVKENADELLMEAISSDVAFLVVGDPFGATTRTDLVRAKKFGVVVKVVNNASVLNAIGVCGLQLYRYRDTVSILLYEVLSS</sequence>
<evidence type="ECO:0000313" key="2">
    <source>
        <dbReference type="Proteomes" id="UP001630127"/>
    </source>
</evidence>
<dbReference type="PANTHER" id="PTHR10882:SF0">
    <property type="entry name" value="DIPHTHINE METHYL ESTER SYNTHASE"/>
    <property type="match status" value="1"/>
</dbReference>
<organism evidence="1 2">
    <name type="scientific">Cinchona calisaya</name>
    <dbReference type="NCBI Taxonomy" id="153742"/>
    <lineage>
        <taxon>Eukaryota</taxon>
        <taxon>Viridiplantae</taxon>
        <taxon>Streptophyta</taxon>
        <taxon>Embryophyta</taxon>
        <taxon>Tracheophyta</taxon>
        <taxon>Spermatophyta</taxon>
        <taxon>Magnoliopsida</taxon>
        <taxon>eudicotyledons</taxon>
        <taxon>Gunneridae</taxon>
        <taxon>Pentapetalae</taxon>
        <taxon>asterids</taxon>
        <taxon>lamiids</taxon>
        <taxon>Gentianales</taxon>
        <taxon>Rubiaceae</taxon>
        <taxon>Cinchonoideae</taxon>
        <taxon>Cinchoneae</taxon>
        <taxon>Cinchona</taxon>
    </lineage>
</organism>
<accession>A0ABD3B0Z8</accession>
<dbReference type="PANTHER" id="PTHR10882">
    <property type="entry name" value="DIPHTHINE SYNTHASE"/>
    <property type="match status" value="1"/>
</dbReference>
<dbReference type="AlphaFoldDB" id="A0ABD3B0Z8"/>
<keyword evidence="2" id="KW-1185">Reference proteome</keyword>